<accession>A0A1M6REG1</accession>
<proteinExistence type="predicted"/>
<keyword evidence="2" id="KW-1185">Reference proteome</keyword>
<organism evidence="1 2">
    <name type="scientific">Rhodothermus profundi</name>
    <dbReference type="NCBI Taxonomy" id="633813"/>
    <lineage>
        <taxon>Bacteria</taxon>
        <taxon>Pseudomonadati</taxon>
        <taxon>Rhodothermota</taxon>
        <taxon>Rhodothermia</taxon>
        <taxon>Rhodothermales</taxon>
        <taxon>Rhodothermaceae</taxon>
        <taxon>Rhodothermus</taxon>
    </lineage>
</organism>
<dbReference type="RefSeq" id="WP_072714684.1">
    <property type="nucleotide sequence ID" value="NZ_FRAU01000002.1"/>
</dbReference>
<reference evidence="2" key="1">
    <citation type="submission" date="2016-11" db="EMBL/GenBank/DDBJ databases">
        <authorList>
            <person name="Varghese N."/>
            <person name="Submissions S."/>
        </authorList>
    </citation>
    <scope>NUCLEOTIDE SEQUENCE [LARGE SCALE GENOMIC DNA]</scope>
    <source>
        <strain evidence="2">DSM 22212</strain>
    </source>
</reference>
<dbReference type="Proteomes" id="UP000185812">
    <property type="component" value="Unassembled WGS sequence"/>
</dbReference>
<protein>
    <submittedName>
        <fullName evidence="1">Uncharacterized protein</fullName>
    </submittedName>
</protein>
<dbReference type="OrthoDB" id="9987450at2"/>
<dbReference type="AlphaFoldDB" id="A0A1M6REG1"/>
<sequence length="157" mass="18203">MEQASAGRPGLLETFWLLTALRAAVRTAESVRARRQVLPLRQRLKREVDRLRQLLDRLHLALLYTDVVGDQTFDAALLRRLDLLLTAREVAEGWRTLHQELLSWYPNVSPALVEAVRRACRRFDRLDAETPVVRWQATLQFGNRVLRAVRRALRQAS</sequence>
<evidence type="ECO:0000313" key="1">
    <source>
        <dbReference type="EMBL" id="SHK30790.1"/>
    </source>
</evidence>
<evidence type="ECO:0000313" key="2">
    <source>
        <dbReference type="Proteomes" id="UP000185812"/>
    </source>
</evidence>
<name>A0A1M6REG1_9BACT</name>
<gene>
    <name evidence="1" type="ORF">SAMN04488087_0812</name>
</gene>
<dbReference type="EMBL" id="FRAU01000002">
    <property type="protein sequence ID" value="SHK30790.1"/>
    <property type="molecule type" value="Genomic_DNA"/>
</dbReference>
<dbReference type="STRING" id="633813.SAMN04488087_0812"/>